<accession>A0A842J9T3</accession>
<keyword evidence="2" id="KW-1185">Reference proteome</keyword>
<evidence type="ECO:0000313" key="1">
    <source>
        <dbReference type="EMBL" id="MBC2888872.1"/>
    </source>
</evidence>
<comment type="caution">
    <text evidence="1">The sequence shown here is derived from an EMBL/GenBank/DDBJ whole genome shotgun (WGS) entry which is preliminary data.</text>
</comment>
<dbReference type="Proteomes" id="UP000587396">
    <property type="component" value="Unassembled WGS sequence"/>
</dbReference>
<keyword evidence="1" id="KW-0436">Ligase</keyword>
<evidence type="ECO:0000313" key="2">
    <source>
        <dbReference type="Proteomes" id="UP000587396"/>
    </source>
</evidence>
<proteinExistence type="predicted"/>
<dbReference type="EMBL" id="JACMSE010000003">
    <property type="protein sequence ID" value="MBC2888872.1"/>
    <property type="molecule type" value="Genomic_DNA"/>
</dbReference>
<sequence length="73" mass="7879">MSQTITCPACGASDLDVCRYDSMMVVRADLAMFTLRCPSCGAKVSSMQSIPSQLREEVRFAAIEVGAGMGRDR</sequence>
<dbReference type="RefSeq" id="WP_080144994.1">
    <property type="nucleotide sequence ID" value="NZ_JACMSE010000003.1"/>
</dbReference>
<dbReference type="GO" id="GO:0016874">
    <property type="term" value="F:ligase activity"/>
    <property type="evidence" value="ECO:0007669"/>
    <property type="project" value="UniProtKB-KW"/>
</dbReference>
<reference evidence="1 2" key="1">
    <citation type="submission" date="2020-08" db="EMBL/GenBank/DDBJ databases">
        <authorList>
            <person name="Liu C."/>
            <person name="Sun Q."/>
        </authorList>
    </citation>
    <scope>NUCLEOTIDE SEQUENCE [LARGE SCALE GENOMIC DNA]</scope>
    <source>
        <strain evidence="1 2">N22</strain>
    </source>
</reference>
<organism evidence="1 2">
    <name type="scientific">Gordonibacter massiliensis</name>
    <name type="common">ex Traore et al. 2017</name>
    <dbReference type="NCBI Taxonomy" id="1841863"/>
    <lineage>
        <taxon>Bacteria</taxon>
        <taxon>Bacillati</taxon>
        <taxon>Actinomycetota</taxon>
        <taxon>Coriobacteriia</taxon>
        <taxon>Eggerthellales</taxon>
        <taxon>Eggerthellaceae</taxon>
        <taxon>Gordonibacter</taxon>
    </lineage>
</organism>
<name>A0A842J9T3_9ACTN</name>
<protein>
    <submittedName>
        <fullName evidence="1">UDP-N-acetylmuramoylalanyl-D-glutamate--2, 6-diaminopimelate ligase</fullName>
    </submittedName>
</protein>
<gene>
    <name evidence="1" type="ORF">H7313_05840</name>
</gene>
<dbReference type="AlphaFoldDB" id="A0A842J9T3"/>